<dbReference type="PROSITE" id="PS51318">
    <property type="entry name" value="TAT"/>
    <property type="match status" value="1"/>
</dbReference>
<dbReference type="InterPro" id="IPR000627">
    <property type="entry name" value="Intradiol_dOase_C"/>
</dbReference>
<evidence type="ECO:0000259" key="1">
    <source>
        <dbReference type="Pfam" id="PF00775"/>
    </source>
</evidence>
<dbReference type="RefSeq" id="WP_189011147.1">
    <property type="nucleotide sequence ID" value="NZ_BMPP01000018.1"/>
</dbReference>
<keyword evidence="2" id="KW-0223">Dioxygenase</keyword>
<dbReference type="EMBL" id="BMPP01000018">
    <property type="protein sequence ID" value="GGK38427.1"/>
    <property type="molecule type" value="Genomic_DNA"/>
</dbReference>
<name>A0ABQ2F3Z4_9DEIO</name>
<evidence type="ECO:0000313" key="3">
    <source>
        <dbReference type="Proteomes" id="UP000647587"/>
    </source>
</evidence>
<evidence type="ECO:0000313" key="2">
    <source>
        <dbReference type="EMBL" id="GGK38427.1"/>
    </source>
</evidence>
<comment type="caution">
    <text evidence="2">The sequence shown here is derived from an EMBL/GenBank/DDBJ whole genome shotgun (WGS) entry which is preliminary data.</text>
</comment>
<dbReference type="InterPro" id="IPR006311">
    <property type="entry name" value="TAT_signal"/>
</dbReference>
<sequence length="262" mass="28700">MQERPGQNHDLEDDDLPVGQVLSRRHALRLFGLAGGAALAGGMTLARQVAPGRPAPPATGLPGCVVRPQSAQGPFFTDERLRRRDIRTDTRSGRSAAGVPLTLNFQVSRVGLRVCEPRAGVVVDVWHCDALGRYSDVNDPGADTRGQTFLRGYQTTNAQGRCSFQTIYPGWYRGRAVHIHYRLRTLDARGQVSGDFVSQLFFAESLSDQVHALEPYRQKGRRDTLNSTDGLYRNGGNQMLVRATGTPQRGLVATFDVGLNLS</sequence>
<dbReference type="SUPFAM" id="SSF49482">
    <property type="entry name" value="Aromatic compound dioxygenase"/>
    <property type="match status" value="1"/>
</dbReference>
<dbReference type="Gene3D" id="2.60.130.10">
    <property type="entry name" value="Aromatic compound dioxygenase"/>
    <property type="match status" value="1"/>
</dbReference>
<accession>A0ABQ2F3Z4</accession>
<dbReference type="PANTHER" id="PTHR34315">
    <property type="match status" value="1"/>
</dbReference>
<dbReference type="Pfam" id="PF00775">
    <property type="entry name" value="Dioxygenase_C"/>
    <property type="match status" value="1"/>
</dbReference>
<dbReference type="Proteomes" id="UP000647587">
    <property type="component" value="Unassembled WGS sequence"/>
</dbReference>
<gene>
    <name evidence="2" type="ORF">GCM10008955_35390</name>
</gene>
<protein>
    <submittedName>
        <fullName evidence="2">Protocatechuate dioxygenase</fullName>
    </submittedName>
</protein>
<reference evidence="3" key="1">
    <citation type="journal article" date="2019" name="Int. J. Syst. Evol. Microbiol.">
        <title>The Global Catalogue of Microorganisms (GCM) 10K type strain sequencing project: providing services to taxonomists for standard genome sequencing and annotation.</title>
        <authorList>
            <consortium name="The Broad Institute Genomics Platform"/>
            <consortium name="The Broad Institute Genome Sequencing Center for Infectious Disease"/>
            <person name="Wu L."/>
            <person name="Ma J."/>
        </authorList>
    </citation>
    <scope>NUCLEOTIDE SEQUENCE [LARGE SCALE GENOMIC DNA]</scope>
    <source>
        <strain evidence="3">JCM 30331</strain>
    </source>
</reference>
<organism evidence="2 3">
    <name type="scientific">Deinococcus malanensis</name>
    <dbReference type="NCBI Taxonomy" id="1706855"/>
    <lineage>
        <taxon>Bacteria</taxon>
        <taxon>Thermotogati</taxon>
        <taxon>Deinococcota</taxon>
        <taxon>Deinococci</taxon>
        <taxon>Deinococcales</taxon>
        <taxon>Deinococcaceae</taxon>
        <taxon>Deinococcus</taxon>
    </lineage>
</organism>
<keyword evidence="2" id="KW-0560">Oxidoreductase</keyword>
<feature type="domain" description="Intradiol ring-cleavage dioxygenases" evidence="1">
    <location>
        <begin position="73"/>
        <end position="175"/>
    </location>
</feature>
<keyword evidence="3" id="KW-1185">Reference proteome</keyword>
<dbReference type="InterPro" id="IPR015889">
    <property type="entry name" value="Intradiol_dOase_core"/>
</dbReference>
<dbReference type="GO" id="GO:0051213">
    <property type="term" value="F:dioxygenase activity"/>
    <property type="evidence" value="ECO:0007669"/>
    <property type="project" value="UniProtKB-KW"/>
</dbReference>
<proteinExistence type="predicted"/>
<dbReference type="PANTHER" id="PTHR34315:SF1">
    <property type="entry name" value="INTRADIOL RING-CLEAVAGE DIOXYGENASES DOMAIN-CONTAINING PROTEIN-RELATED"/>
    <property type="match status" value="1"/>
</dbReference>